<feature type="domain" description="PHD-type" evidence="16">
    <location>
        <begin position="248"/>
        <end position="297"/>
    </location>
</feature>
<dbReference type="GO" id="GO:0000785">
    <property type="term" value="C:chromatin"/>
    <property type="evidence" value="ECO:0007669"/>
    <property type="project" value="UniProtKB-ARBA"/>
</dbReference>
<dbReference type="InterPro" id="IPR024610">
    <property type="entry name" value="ING_N_histone-binding"/>
</dbReference>
<reference evidence="17 18" key="1">
    <citation type="journal article" date="2016" name="Mol. Biol. Evol.">
        <title>Comparative Genomics of Early-Diverging Mushroom-Forming Fungi Provides Insights into the Origins of Lignocellulose Decay Capabilities.</title>
        <authorList>
            <person name="Nagy L.G."/>
            <person name="Riley R."/>
            <person name="Tritt A."/>
            <person name="Adam C."/>
            <person name="Daum C."/>
            <person name="Floudas D."/>
            <person name="Sun H."/>
            <person name="Yadav J.S."/>
            <person name="Pangilinan J."/>
            <person name="Larsson K.H."/>
            <person name="Matsuura K."/>
            <person name="Barry K."/>
            <person name="Labutti K."/>
            <person name="Kuo R."/>
            <person name="Ohm R.A."/>
            <person name="Bhattacharya S.S."/>
            <person name="Shirouzu T."/>
            <person name="Yoshinaga Y."/>
            <person name="Martin F.M."/>
            <person name="Grigoriev I.V."/>
            <person name="Hibbett D.S."/>
        </authorList>
    </citation>
    <scope>NUCLEOTIDE SEQUENCE [LARGE SCALE GENOMIC DNA]</scope>
    <source>
        <strain evidence="17 18">HHB9708</strain>
    </source>
</reference>
<feature type="site" description="Histone H3K4me3 binding" evidence="11">
    <location>
        <position position="273"/>
    </location>
</feature>
<dbReference type="InterPro" id="IPR013083">
    <property type="entry name" value="Znf_RING/FYVE/PHD"/>
</dbReference>
<evidence type="ECO:0000256" key="10">
    <source>
        <dbReference type="ARBA" id="ARBA00023242"/>
    </source>
</evidence>
<keyword evidence="6 12" id="KW-0862">Zinc</keyword>
<keyword evidence="9" id="KW-0804">Transcription</keyword>
<dbReference type="Gene3D" id="6.10.140.1740">
    <property type="match status" value="1"/>
</dbReference>
<evidence type="ECO:0000256" key="8">
    <source>
        <dbReference type="ARBA" id="ARBA00023015"/>
    </source>
</evidence>
<dbReference type="CDD" id="cd15587">
    <property type="entry name" value="PHD_Yng1p_like"/>
    <property type="match status" value="1"/>
</dbReference>
<feature type="compositionally biased region" description="Polar residues" evidence="15">
    <location>
        <begin position="125"/>
        <end position="134"/>
    </location>
</feature>
<evidence type="ECO:0000256" key="5">
    <source>
        <dbReference type="ARBA" id="ARBA00022771"/>
    </source>
</evidence>
<dbReference type="InterPro" id="IPR028651">
    <property type="entry name" value="ING_fam"/>
</dbReference>
<keyword evidence="7 14" id="KW-0156">Chromatin regulator</keyword>
<evidence type="ECO:0000256" key="2">
    <source>
        <dbReference type="ARBA" id="ARBA00010210"/>
    </source>
</evidence>
<evidence type="ECO:0000256" key="13">
    <source>
        <dbReference type="PROSITE-ProRule" id="PRU00146"/>
    </source>
</evidence>
<dbReference type="GO" id="GO:0008270">
    <property type="term" value="F:zinc ion binding"/>
    <property type="evidence" value="ECO:0007669"/>
    <property type="project" value="UniProtKB-KW"/>
</dbReference>
<feature type="binding site" evidence="12">
    <location>
        <position position="251"/>
    </location>
    <ligand>
        <name>Zn(2+)</name>
        <dbReference type="ChEBI" id="CHEBI:29105"/>
        <label>1</label>
    </ligand>
</feature>
<dbReference type="CDD" id="cd16858">
    <property type="entry name" value="ING_ING3_Yng2p"/>
    <property type="match status" value="1"/>
</dbReference>
<feature type="binding site" evidence="12">
    <location>
        <position position="291"/>
    </location>
    <ligand>
        <name>Zn(2+)</name>
        <dbReference type="ChEBI" id="CHEBI:29105"/>
        <label>2</label>
    </ligand>
</feature>
<dbReference type="AlphaFoldDB" id="A0A164XMQ0"/>
<dbReference type="PROSITE" id="PS50016">
    <property type="entry name" value="ZF_PHD_2"/>
    <property type="match status" value="1"/>
</dbReference>
<feature type="site" description="Histone H3K4me3 binding" evidence="11">
    <location>
        <position position="250"/>
    </location>
</feature>
<feature type="binding site" evidence="12">
    <location>
        <position position="275"/>
    </location>
    <ligand>
        <name>Zn(2+)</name>
        <dbReference type="ChEBI" id="CHEBI:29105"/>
        <label>1</label>
    </ligand>
</feature>
<dbReference type="InterPro" id="IPR019787">
    <property type="entry name" value="Znf_PHD-finger"/>
</dbReference>
<comment type="subunit">
    <text evidence="14">Component of an histone acetyltransferase complex. Interacts with H3K4me3 and to a lesser extent with H3K4me2.</text>
</comment>
<protein>
    <recommendedName>
        <fullName evidence="14">Chromatin modification-related protein</fullName>
    </recommendedName>
</protein>
<keyword evidence="8" id="KW-0805">Transcription regulation</keyword>
<feature type="compositionally biased region" description="Acidic residues" evidence="15">
    <location>
        <begin position="228"/>
        <end position="246"/>
    </location>
</feature>
<dbReference type="Pfam" id="PF12998">
    <property type="entry name" value="ING"/>
    <property type="match status" value="1"/>
</dbReference>
<evidence type="ECO:0000256" key="15">
    <source>
        <dbReference type="SAM" id="MobiDB-lite"/>
    </source>
</evidence>
<dbReference type="SMART" id="SM00249">
    <property type="entry name" value="PHD"/>
    <property type="match status" value="1"/>
</dbReference>
<evidence type="ECO:0000259" key="16">
    <source>
        <dbReference type="PROSITE" id="PS50016"/>
    </source>
</evidence>
<feature type="binding site" evidence="12">
    <location>
        <position position="269"/>
    </location>
    <ligand>
        <name>Zn(2+)</name>
        <dbReference type="ChEBI" id="CHEBI:29105"/>
        <label>2</label>
    </ligand>
</feature>
<evidence type="ECO:0000256" key="6">
    <source>
        <dbReference type="ARBA" id="ARBA00022833"/>
    </source>
</evidence>
<sequence>MDQATLIATEYISTLDNLPSEVQHLLAEIRFKENRSQELLQRIQSRTQSYIRHTIRPGTGPKDKDLLLPQKVQTDYEEVEKLGKQKIELANRLVELLSRACGRLDFDLGRIHSANGDTLPEVPPSLSTSVSNSGPADGWSSARTARDKLKESLKNEISLGSPEPAVVSQPVVVPNYTSVPPKRRRMNTPSSSQFPSPAPPGPSNHPRSRLSLQLHPRHSARRSASVPDQDEEMEDDDGNPNGDPEDQQLYCYCRRLSYGEMIGCDNPDCPYQWFHLNCAGLKPPLPENWYCEDCAPKVTAGPMGRKGRKRGG</sequence>
<feature type="binding site" evidence="12">
    <location>
        <position position="278"/>
    </location>
    <ligand>
        <name>Zn(2+)</name>
        <dbReference type="ChEBI" id="CHEBI:29105"/>
        <label>1</label>
    </ligand>
</feature>
<feature type="binding site" evidence="12">
    <location>
        <position position="294"/>
    </location>
    <ligand>
        <name>Zn(2+)</name>
        <dbReference type="ChEBI" id="CHEBI:29105"/>
        <label>2</label>
    </ligand>
</feature>
<evidence type="ECO:0000256" key="1">
    <source>
        <dbReference type="ARBA" id="ARBA00004123"/>
    </source>
</evidence>
<keyword evidence="3" id="KW-0341">Growth regulation</keyword>
<feature type="site" description="Histone H3K4me3 binding" evidence="11">
    <location>
        <position position="261"/>
    </location>
</feature>
<gene>
    <name evidence="17" type="ORF">SISNIDRAFT_451814</name>
</gene>
<keyword evidence="5 13" id="KW-0863">Zinc-finger</keyword>
<dbReference type="PANTHER" id="PTHR10333">
    <property type="entry name" value="INHIBITOR OF GROWTH PROTEIN"/>
    <property type="match status" value="1"/>
</dbReference>
<dbReference type="Gene3D" id="3.30.40.10">
    <property type="entry name" value="Zinc/RING finger domain, C3HC4 (zinc finger)"/>
    <property type="match status" value="1"/>
</dbReference>
<comment type="function">
    <text evidence="14">Component of an histone acetyltransferase complex.</text>
</comment>
<organism evidence="17 18">
    <name type="scientific">Sistotremastrum niveocremeum HHB9708</name>
    <dbReference type="NCBI Taxonomy" id="1314777"/>
    <lineage>
        <taxon>Eukaryota</taxon>
        <taxon>Fungi</taxon>
        <taxon>Dikarya</taxon>
        <taxon>Basidiomycota</taxon>
        <taxon>Agaricomycotina</taxon>
        <taxon>Agaricomycetes</taxon>
        <taxon>Sistotremastrales</taxon>
        <taxon>Sistotremastraceae</taxon>
        <taxon>Sertulicium</taxon>
        <taxon>Sertulicium niveocremeum</taxon>
    </lineage>
</organism>
<dbReference type="STRING" id="1314777.A0A164XMQ0"/>
<feature type="region of interest" description="Disordered" evidence="15">
    <location>
        <begin position="176"/>
        <end position="246"/>
    </location>
</feature>
<dbReference type="InterPro" id="IPR001965">
    <property type="entry name" value="Znf_PHD"/>
</dbReference>
<feature type="binding site" evidence="12">
    <location>
        <position position="264"/>
    </location>
    <ligand>
        <name>Zn(2+)</name>
        <dbReference type="ChEBI" id="CHEBI:29105"/>
        <label>2</label>
    </ligand>
</feature>
<evidence type="ECO:0000256" key="4">
    <source>
        <dbReference type="ARBA" id="ARBA00022723"/>
    </source>
</evidence>
<keyword evidence="4 12" id="KW-0479">Metal-binding</keyword>
<dbReference type="GO" id="GO:0005634">
    <property type="term" value="C:nucleus"/>
    <property type="evidence" value="ECO:0007669"/>
    <property type="project" value="UniProtKB-SubCell"/>
</dbReference>
<evidence type="ECO:0000313" key="17">
    <source>
        <dbReference type="EMBL" id="KZS96125.1"/>
    </source>
</evidence>
<dbReference type="Proteomes" id="UP000076722">
    <property type="component" value="Unassembled WGS sequence"/>
</dbReference>
<dbReference type="OrthoDB" id="5411773at2759"/>
<feature type="region of interest" description="Disordered" evidence="15">
    <location>
        <begin position="115"/>
        <end position="141"/>
    </location>
</feature>
<feature type="site" description="Histone H3K4me3 binding" evidence="11">
    <location>
        <position position="265"/>
    </location>
</feature>
<dbReference type="EMBL" id="KV419400">
    <property type="protein sequence ID" value="KZS96125.1"/>
    <property type="molecule type" value="Genomic_DNA"/>
</dbReference>
<evidence type="ECO:0000256" key="7">
    <source>
        <dbReference type="ARBA" id="ARBA00022853"/>
    </source>
</evidence>
<keyword evidence="18" id="KW-1185">Reference proteome</keyword>
<evidence type="ECO:0000256" key="12">
    <source>
        <dbReference type="PIRSR" id="PIRSR628651-51"/>
    </source>
</evidence>
<dbReference type="PROSITE" id="PS01359">
    <property type="entry name" value="ZF_PHD_1"/>
    <property type="match status" value="1"/>
</dbReference>
<comment type="similarity">
    <text evidence="2 14">Belongs to the ING family.</text>
</comment>
<dbReference type="SUPFAM" id="SSF57903">
    <property type="entry name" value="FYVE/PHD zinc finger"/>
    <property type="match status" value="1"/>
</dbReference>
<evidence type="ECO:0000256" key="9">
    <source>
        <dbReference type="ARBA" id="ARBA00023163"/>
    </source>
</evidence>
<keyword evidence="10 14" id="KW-0539">Nucleus</keyword>
<dbReference type="PANTHER" id="PTHR10333:SF103">
    <property type="entry name" value="INHIBITOR OF GROWTH PROTEIN 3"/>
    <property type="match status" value="1"/>
</dbReference>
<evidence type="ECO:0000256" key="14">
    <source>
        <dbReference type="RuleBase" id="RU361213"/>
    </source>
</evidence>
<name>A0A164XMQ0_9AGAM</name>
<evidence type="ECO:0000256" key="3">
    <source>
        <dbReference type="ARBA" id="ARBA00022604"/>
    </source>
</evidence>
<dbReference type="GO" id="GO:0006325">
    <property type="term" value="P:chromatin organization"/>
    <property type="evidence" value="ECO:0007669"/>
    <property type="project" value="UniProtKB-KW"/>
</dbReference>
<dbReference type="InterPro" id="IPR019786">
    <property type="entry name" value="Zinc_finger_PHD-type_CS"/>
</dbReference>
<feature type="binding site" evidence="12">
    <location>
        <position position="253"/>
    </location>
    <ligand>
        <name>Zn(2+)</name>
        <dbReference type="ChEBI" id="CHEBI:29105"/>
        <label>1</label>
    </ligand>
</feature>
<accession>A0A164XMQ0</accession>
<evidence type="ECO:0000313" key="18">
    <source>
        <dbReference type="Proteomes" id="UP000076722"/>
    </source>
</evidence>
<dbReference type="SMART" id="SM01408">
    <property type="entry name" value="ING"/>
    <property type="match status" value="1"/>
</dbReference>
<comment type="domain">
    <text evidence="14">The PHD-type zinc finger mediates the binding to H3K4me3.</text>
</comment>
<dbReference type="InterPro" id="IPR011011">
    <property type="entry name" value="Znf_FYVE_PHD"/>
</dbReference>
<evidence type="ECO:0000256" key="11">
    <source>
        <dbReference type="PIRSR" id="PIRSR628651-50"/>
    </source>
</evidence>
<proteinExistence type="inferred from homology"/>
<comment type="subcellular location">
    <subcellularLocation>
        <location evidence="1 14">Nucleus</location>
    </subcellularLocation>
</comment>